<dbReference type="RefSeq" id="WP_161667712.1">
    <property type="nucleotide sequence ID" value="NZ_JMSZ01000001.1"/>
</dbReference>
<proteinExistence type="predicted"/>
<organism evidence="1 2">
    <name type="scientific">Nitrincola lacisaponensis</name>
    <dbReference type="NCBI Taxonomy" id="267850"/>
    <lineage>
        <taxon>Bacteria</taxon>
        <taxon>Pseudomonadati</taxon>
        <taxon>Pseudomonadota</taxon>
        <taxon>Gammaproteobacteria</taxon>
        <taxon>Oceanospirillales</taxon>
        <taxon>Oceanospirillaceae</taxon>
        <taxon>Nitrincola</taxon>
    </lineage>
</organism>
<comment type="caution">
    <text evidence="1">The sequence shown here is derived from an EMBL/GenBank/DDBJ whole genome shotgun (WGS) entry which is preliminary data.</text>
</comment>
<dbReference type="Proteomes" id="UP000027318">
    <property type="component" value="Unassembled WGS sequence"/>
</dbReference>
<dbReference type="OrthoDB" id="9960608at2"/>
<sequence length="57" mass="6308">MTKQLCERIERLESMAQAEDVTITRIIIEADGTPGFVMERQPDGSWLQLSGGEDAAL</sequence>
<name>A0A063Y6N7_9GAMM</name>
<reference evidence="1 2" key="1">
    <citation type="journal article" date="2005" name="Int. J. Syst. Evol. Microbiol.">
        <title>Nitrincola lacisaponensis gen. nov., sp. nov., a novel alkaliphilic bacterium isolated from an alkaline, saline lake.</title>
        <authorList>
            <person name="Dimitriu P.A."/>
            <person name="Shukla S.K."/>
            <person name="Conradt J."/>
            <person name="Marquez M.C."/>
            <person name="Ventosa A."/>
            <person name="Maglia A."/>
            <person name="Peyton B.M."/>
            <person name="Pinkart H.C."/>
            <person name="Mormile M.R."/>
        </authorList>
    </citation>
    <scope>NUCLEOTIDE SEQUENCE [LARGE SCALE GENOMIC DNA]</scope>
    <source>
        <strain evidence="1 2">4CA</strain>
    </source>
</reference>
<protein>
    <submittedName>
        <fullName evidence="1">Uncharacterized protein</fullName>
    </submittedName>
</protein>
<evidence type="ECO:0000313" key="1">
    <source>
        <dbReference type="EMBL" id="KDE41359.1"/>
    </source>
</evidence>
<dbReference type="EMBL" id="JMSZ01000001">
    <property type="protein sequence ID" value="KDE41359.1"/>
    <property type="molecule type" value="Genomic_DNA"/>
</dbReference>
<dbReference type="AlphaFoldDB" id="A0A063Y6N7"/>
<gene>
    <name evidence="1" type="ORF">ADINL_0039</name>
</gene>
<evidence type="ECO:0000313" key="2">
    <source>
        <dbReference type="Proteomes" id="UP000027318"/>
    </source>
</evidence>
<accession>A0A063Y6N7</accession>
<keyword evidence="2" id="KW-1185">Reference proteome</keyword>
<dbReference type="STRING" id="267850.ADINL_0039"/>